<comment type="similarity">
    <text evidence="1">Belongs to the SKA1 family.</text>
</comment>
<feature type="region of interest" description="Disordered" evidence="4">
    <location>
        <begin position="117"/>
        <end position="150"/>
    </location>
</feature>
<dbReference type="PANTHER" id="PTHR28573">
    <property type="entry name" value="SPINDLE AND KINETOCHORE-ASSOCIATED PROTEIN 1"/>
    <property type="match status" value="1"/>
</dbReference>
<reference evidence="5 6" key="1">
    <citation type="submission" date="2024-02" db="EMBL/GenBank/DDBJ databases">
        <authorList>
            <person name="Daric V."/>
            <person name="Darras S."/>
        </authorList>
    </citation>
    <scope>NUCLEOTIDE SEQUENCE [LARGE SCALE GENOMIC DNA]</scope>
</reference>
<name>A0ABP0FPK6_CLALP</name>
<comment type="caution">
    <text evidence="5">The sequence shown here is derived from an EMBL/GenBank/DDBJ whole genome shotgun (WGS) entry which is preliminary data.</text>
</comment>
<evidence type="ECO:0000256" key="4">
    <source>
        <dbReference type="SAM" id="MobiDB-lite"/>
    </source>
</evidence>
<gene>
    <name evidence="5" type="ORF">CVLEPA_LOCUS10654</name>
</gene>
<dbReference type="EMBL" id="CAWYQH010000068">
    <property type="protein sequence ID" value="CAK8680400.1"/>
    <property type="molecule type" value="Genomic_DNA"/>
</dbReference>
<evidence type="ECO:0000313" key="6">
    <source>
        <dbReference type="Proteomes" id="UP001642483"/>
    </source>
</evidence>
<dbReference type="Gene3D" id="1.10.10.1890">
    <property type="entry name" value="Ska1 microtubule binding domain-like"/>
    <property type="match status" value="1"/>
</dbReference>
<dbReference type="Proteomes" id="UP001642483">
    <property type="component" value="Unassembled WGS sequence"/>
</dbReference>
<evidence type="ECO:0000256" key="1">
    <source>
        <dbReference type="ARBA" id="ARBA00006836"/>
    </source>
</evidence>
<evidence type="ECO:0000256" key="2">
    <source>
        <dbReference type="ARBA" id="ARBA00047182"/>
    </source>
</evidence>
<organism evidence="5 6">
    <name type="scientific">Clavelina lepadiformis</name>
    <name type="common">Light-bulb sea squirt</name>
    <name type="synonym">Ascidia lepadiformis</name>
    <dbReference type="NCBI Taxonomy" id="159417"/>
    <lineage>
        <taxon>Eukaryota</taxon>
        <taxon>Metazoa</taxon>
        <taxon>Chordata</taxon>
        <taxon>Tunicata</taxon>
        <taxon>Ascidiacea</taxon>
        <taxon>Aplousobranchia</taxon>
        <taxon>Clavelinidae</taxon>
        <taxon>Clavelina</taxon>
    </lineage>
</organism>
<accession>A0ABP0FPK6</accession>
<dbReference type="InterPro" id="IPR009829">
    <property type="entry name" value="SKA1"/>
</dbReference>
<protein>
    <recommendedName>
        <fullName evidence="2">SKA complex subunit 1</fullName>
    </recommendedName>
    <alternativeName>
        <fullName evidence="3">Spindle and kinetochore-associated protein 1</fullName>
    </alternativeName>
</protein>
<evidence type="ECO:0000313" key="5">
    <source>
        <dbReference type="EMBL" id="CAK8680400.1"/>
    </source>
</evidence>
<evidence type="ECO:0000256" key="3">
    <source>
        <dbReference type="ARBA" id="ARBA00047202"/>
    </source>
</evidence>
<dbReference type="InterPro" id="IPR042031">
    <property type="entry name" value="SKA1_MBD_sf"/>
</dbReference>
<keyword evidence="6" id="KW-1185">Reference proteome</keyword>
<feature type="compositionally biased region" description="Polar residues" evidence="4">
    <location>
        <begin position="117"/>
        <end position="126"/>
    </location>
</feature>
<dbReference type="PANTHER" id="PTHR28573:SF1">
    <property type="entry name" value="SPINDLE AND KINETOCHORE-ASSOCIATED PROTEIN 1"/>
    <property type="match status" value="1"/>
</dbReference>
<proteinExistence type="inferred from homology"/>
<dbReference type="Pfam" id="PF07160">
    <property type="entry name" value="SKA1"/>
    <property type="match status" value="1"/>
</dbReference>
<sequence length="279" mass="32158">MASNFMLPATSQNLTTTNDTLECLVLKFERLMQQVEDGLEIRDVLHHKDGRSIYCDLHKKTVCLKGLLSEMQCLLDKQKEELRSFKVNLDDIHALQKKIDRLMIFAMKNFSPLNVSNSNPTLPNLSHETDADKENAPVPVKQKPQTKPHKAIPSLNHLTEKQLQTVPKYVKGHLSLVLVNAGIDEINKVLSKKYEFLNRPRKTLSLKEEKRRAVYLEQAKEVKGTPYSTFFVDDDIYKFTTTLKTKKKTKNDVFLILRHLGRVKEMHKGNLTRYCILSV</sequence>